<dbReference type="UniPathway" id="UPA00078"/>
<dbReference type="RefSeq" id="WP_105051365.1">
    <property type="nucleotide sequence ID" value="NZ_BMYG01000010.1"/>
</dbReference>
<dbReference type="GO" id="GO:0090499">
    <property type="term" value="F:pimelyl-[acyl-carrier protein] methyl ester esterase activity"/>
    <property type="evidence" value="ECO:0007669"/>
    <property type="project" value="UniProtKB-EC"/>
</dbReference>
<feature type="domain" description="AB hydrolase-1" evidence="6">
    <location>
        <begin position="15"/>
        <end position="243"/>
    </location>
</feature>
<dbReference type="InterPro" id="IPR000073">
    <property type="entry name" value="AB_hydrolase_1"/>
</dbReference>
<comment type="function">
    <text evidence="5">The physiological role of BioH is to remove the methyl group introduced by BioC when the pimeloyl moiety is complete. It allows to synthesize pimeloyl-ACP via the fatty acid synthetic pathway through the hydrolysis of the ester bonds of pimeloyl-ACP esters.</text>
</comment>
<feature type="binding site" evidence="5">
    <location>
        <position position="238"/>
    </location>
    <ligand>
        <name>substrate</name>
    </ligand>
</feature>
<dbReference type="InterPro" id="IPR050266">
    <property type="entry name" value="AB_hydrolase_sf"/>
</dbReference>
<evidence type="ECO:0000256" key="3">
    <source>
        <dbReference type="ARBA" id="ARBA00022756"/>
    </source>
</evidence>
<keyword evidence="8" id="KW-1185">Reference proteome</keyword>
<comment type="subunit">
    <text evidence="5">Monomer.</text>
</comment>
<evidence type="ECO:0000313" key="7">
    <source>
        <dbReference type="EMBL" id="PQJ52890.1"/>
    </source>
</evidence>
<dbReference type="Gene3D" id="3.40.50.1820">
    <property type="entry name" value="alpha/beta hydrolase"/>
    <property type="match status" value="1"/>
</dbReference>
<evidence type="ECO:0000256" key="1">
    <source>
        <dbReference type="ARBA" id="ARBA00022487"/>
    </source>
</evidence>
<dbReference type="InterPro" id="IPR029058">
    <property type="entry name" value="AB_hydrolase_fold"/>
</dbReference>
<dbReference type="NCBIfam" id="TIGR01738">
    <property type="entry name" value="bioH"/>
    <property type="match status" value="1"/>
</dbReference>
<reference evidence="7 8" key="1">
    <citation type="submission" date="2016-12" db="EMBL/GenBank/DDBJ databases">
        <title>Diversity of luminous bacteria.</title>
        <authorList>
            <person name="Yoshizawa S."/>
            <person name="Kogure K."/>
        </authorList>
    </citation>
    <scope>NUCLEOTIDE SEQUENCE [LARGE SCALE GENOMIC DNA]</scope>
    <source>
        <strain evidence="7 8">SA4-48</strain>
    </source>
</reference>
<feature type="binding site" evidence="5">
    <location>
        <position position="22"/>
    </location>
    <ligand>
        <name>substrate</name>
    </ligand>
</feature>
<dbReference type="Proteomes" id="UP000239007">
    <property type="component" value="Unassembled WGS sequence"/>
</dbReference>
<comment type="catalytic activity">
    <reaction evidence="5">
        <text>6-carboxyhexanoyl-[ACP] methyl ester + H2O = 6-carboxyhexanoyl-[ACP] + methanol + H(+)</text>
        <dbReference type="Rhea" id="RHEA:42700"/>
        <dbReference type="Rhea" id="RHEA-COMP:9955"/>
        <dbReference type="Rhea" id="RHEA-COMP:10186"/>
        <dbReference type="ChEBI" id="CHEBI:15377"/>
        <dbReference type="ChEBI" id="CHEBI:15378"/>
        <dbReference type="ChEBI" id="CHEBI:17790"/>
        <dbReference type="ChEBI" id="CHEBI:78846"/>
        <dbReference type="ChEBI" id="CHEBI:82735"/>
        <dbReference type="EC" id="3.1.1.85"/>
    </reaction>
</comment>
<dbReference type="SUPFAM" id="SSF53474">
    <property type="entry name" value="alpha/beta-Hydrolases"/>
    <property type="match status" value="1"/>
</dbReference>
<dbReference type="EC" id="3.1.1.85" evidence="5"/>
<dbReference type="GO" id="GO:0016020">
    <property type="term" value="C:membrane"/>
    <property type="evidence" value="ECO:0007669"/>
    <property type="project" value="TreeGrafter"/>
</dbReference>
<evidence type="ECO:0000256" key="4">
    <source>
        <dbReference type="ARBA" id="ARBA00022801"/>
    </source>
</evidence>
<feature type="active site" evidence="5">
    <location>
        <position position="238"/>
    </location>
</feature>
<dbReference type="EMBL" id="MSCH01000003">
    <property type="protein sequence ID" value="PQJ52890.1"/>
    <property type="molecule type" value="Genomic_DNA"/>
</dbReference>
<dbReference type="InterPro" id="IPR010076">
    <property type="entry name" value="BioH"/>
</dbReference>
<dbReference type="GO" id="GO:0009102">
    <property type="term" value="P:biotin biosynthetic process"/>
    <property type="evidence" value="ECO:0007669"/>
    <property type="project" value="UniProtKB-UniRule"/>
</dbReference>
<keyword evidence="2 5" id="KW-0963">Cytoplasm</keyword>
<comment type="similarity">
    <text evidence="5">Belongs to the AB hydrolase superfamily. Carboxylesterase BioH family.</text>
</comment>
<feature type="binding site" evidence="5">
    <location>
        <begin position="85"/>
        <end position="86"/>
    </location>
    <ligand>
        <name>substrate</name>
    </ligand>
</feature>
<feature type="active site" evidence="5">
    <location>
        <position position="210"/>
    </location>
</feature>
<dbReference type="OrthoDB" id="9780744at2"/>
<gene>
    <name evidence="5" type="primary">bioH</name>
    <name evidence="7" type="ORF">BTO11_03965</name>
</gene>
<protein>
    <recommendedName>
        <fullName evidence="5">Pimeloyl-[acyl-carrier protein] methyl ester esterase</fullName>
        <ecNumber evidence="5">3.1.1.85</ecNumber>
    </recommendedName>
    <alternativeName>
        <fullName evidence="5">Biotin synthesis protein BioH</fullName>
    </alternativeName>
    <alternativeName>
        <fullName evidence="5">Carboxylesterase BioH</fullName>
    </alternativeName>
</protein>
<dbReference type="PANTHER" id="PTHR43798">
    <property type="entry name" value="MONOACYLGLYCEROL LIPASE"/>
    <property type="match status" value="1"/>
</dbReference>
<name>A0A2S7UUD7_9GAMM</name>
<organism evidence="7 8">
    <name type="scientific">Psychrosphaera saromensis</name>
    <dbReference type="NCBI Taxonomy" id="716813"/>
    <lineage>
        <taxon>Bacteria</taxon>
        <taxon>Pseudomonadati</taxon>
        <taxon>Pseudomonadota</taxon>
        <taxon>Gammaproteobacteria</taxon>
        <taxon>Alteromonadales</taxon>
        <taxon>Pseudoalteromonadaceae</taxon>
        <taxon>Psychrosphaera</taxon>
    </lineage>
</organism>
<dbReference type="Pfam" id="PF00561">
    <property type="entry name" value="Abhydrolase_1"/>
    <property type="match status" value="1"/>
</dbReference>
<keyword evidence="4 5" id="KW-0378">Hydrolase</keyword>
<keyword evidence="1 5" id="KW-0719">Serine esterase</keyword>
<dbReference type="GO" id="GO:0005737">
    <property type="term" value="C:cytoplasm"/>
    <property type="evidence" value="ECO:0007669"/>
    <property type="project" value="UniProtKB-SubCell"/>
</dbReference>
<comment type="caution">
    <text evidence="7">The sequence shown here is derived from an EMBL/GenBank/DDBJ whole genome shotgun (WGS) entry which is preliminary data.</text>
</comment>
<dbReference type="PANTHER" id="PTHR43798:SF31">
    <property type="entry name" value="AB HYDROLASE SUPERFAMILY PROTEIN YCLE"/>
    <property type="match status" value="1"/>
</dbReference>
<comment type="subcellular location">
    <subcellularLocation>
        <location evidence="5">Cytoplasm</location>
    </subcellularLocation>
</comment>
<proteinExistence type="inferred from homology"/>
<accession>A0A2S7UUD7</accession>
<evidence type="ECO:0000313" key="8">
    <source>
        <dbReference type="Proteomes" id="UP000239007"/>
    </source>
</evidence>
<evidence type="ECO:0000256" key="2">
    <source>
        <dbReference type="ARBA" id="ARBA00022490"/>
    </source>
</evidence>
<keyword evidence="3 5" id="KW-0093">Biotin biosynthesis</keyword>
<evidence type="ECO:0000256" key="5">
    <source>
        <dbReference type="HAMAP-Rule" id="MF_01260"/>
    </source>
</evidence>
<evidence type="ECO:0000259" key="6">
    <source>
        <dbReference type="Pfam" id="PF00561"/>
    </source>
</evidence>
<dbReference type="AlphaFoldDB" id="A0A2S7UUD7"/>
<comment type="pathway">
    <text evidence="5">Cofactor biosynthesis; biotin biosynthesis.</text>
</comment>
<sequence>MRTDISYNLSSEKTPIVLLHGWGMNKTIWSAVVKLLPQDIQSRIRCLDLPGYGDNRLELADYNLPALTHWLASEITSPSIVIGWSLGGLLAQNLAFHSPEKVTKVGLIASSPKFMQSDTWAGIKPDVLTLFLNQLSKDHVKTVERFLAIQAMGSESARKDITALKNVVLNVELPSQIALQEGLRILQDVDLREQLSQLTCPVFALFGKLDSLVPIVVEQELKNLNANIQTSCFNKSSHAPFISDTAKFNTWLIKNIE</sequence>
<dbReference type="HAMAP" id="MF_01260">
    <property type="entry name" value="Carboxylester"/>
    <property type="match status" value="1"/>
</dbReference>
<feature type="binding site" evidence="5">
    <location>
        <begin position="146"/>
        <end position="150"/>
    </location>
    <ligand>
        <name>substrate</name>
    </ligand>
</feature>
<feature type="active site" description="Nucleophile" evidence="5">
    <location>
        <position position="85"/>
    </location>
</feature>